<dbReference type="PANTHER" id="PTHR15092:SF22">
    <property type="entry name" value="POLY(A)-SPECIFIC RIBONUCLEASE PNLDC1"/>
    <property type="match status" value="1"/>
</dbReference>
<gene>
    <name evidence="2" type="ORF">A3Q56_07503</name>
</gene>
<dbReference type="OrthoDB" id="414075at2759"/>
<comment type="caution">
    <text evidence="2">The sequence shown here is derived from an EMBL/GenBank/DDBJ whole genome shotgun (WGS) entry which is preliminary data.</text>
</comment>
<dbReference type="GO" id="GO:0003723">
    <property type="term" value="F:RNA binding"/>
    <property type="evidence" value="ECO:0007669"/>
    <property type="project" value="TreeGrafter"/>
</dbReference>
<dbReference type="GO" id="GO:0000175">
    <property type="term" value="F:3'-5'-RNA exonuclease activity"/>
    <property type="evidence" value="ECO:0007669"/>
    <property type="project" value="TreeGrafter"/>
</dbReference>
<name>A0A177ASI8_9BILA</name>
<evidence type="ECO:0000256" key="1">
    <source>
        <dbReference type="ARBA" id="ARBA00008372"/>
    </source>
</evidence>
<dbReference type="AlphaFoldDB" id="A0A177ASI8"/>
<evidence type="ECO:0000313" key="3">
    <source>
        <dbReference type="Proteomes" id="UP000078046"/>
    </source>
</evidence>
<evidence type="ECO:0000313" key="2">
    <source>
        <dbReference type="EMBL" id="OAF64790.1"/>
    </source>
</evidence>
<dbReference type="Gene3D" id="3.30.420.10">
    <property type="entry name" value="Ribonuclease H-like superfamily/Ribonuclease H"/>
    <property type="match status" value="1"/>
</dbReference>
<dbReference type="EMBL" id="LWCA01001613">
    <property type="protein sequence ID" value="OAF64790.1"/>
    <property type="molecule type" value="Genomic_DNA"/>
</dbReference>
<dbReference type="Pfam" id="PF04857">
    <property type="entry name" value="CAF1"/>
    <property type="match status" value="1"/>
</dbReference>
<protein>
    <submittedName>
        <fullName evidence="2">Uncharacterized protein</fullName>
    </submittedName>
</protein>
<dbReference type="InterPro" id="IPR036397">
    <property type="entry name" value="RNaseH_sf"/>
</dbReference>
<proteinExistence type="inferred from homology"/>
<dbReference type="InterPro" id="IPR051181">
    <property type="entry name" value="CAF1_poly(A)_ribonucleases"/>
</dbReference>
<dbReference type="SUPFAM" id="SSF53098">
    <property type="entry name" value="Ribonuclease H-like"/>
    <property type="match status" value="1"/>
</dbReference>
<comment type="similarity">
    <text evidence="1">Belongs to the CAF1 family.</text>
</comment>
<keyword evidence="3" id="KW-1185">Reference proteome</keyword>
<reference evidence="2 3" key="1">
    <citation type="submission" date="2016-04" db="EMBL/GenBank/DDBJ databases">
        <title>The genome of Intoshia linei affirms orthonectids as highly simplified spiralians.</title>
        <authorList>
            <person name="Mikhailov K.V."/>
            <person name="Slusarev G.S."/>
            <person name="Nikitin M.A."/>
            <person name="Logacheva M.D."/>
            <person name="Penin A."/>
            <person name="Aleoshin V."/>
            <person name="Panchin Y.V."/>
        </authorList>
    </citation>
    <scope>NUCLEOTIDE SEQUENCE [LARGE SCALE GENOMIC DNA]</scope>
    <source>
        <strain evidence="2">Intl2013</strain>
        <tissue evidence="2">Whole animal</tissue>
    </source>
</reference>
<dbReference type="InterPro" id="IPR012337">
    <property type="entry name" value="RNaseH-like_sf"/>
</dbReference>
<sequence>MSMYSSFVQELPDSLEEFKHEMEIYLDGIYDTNAIMKLFQCIVSNKEHSNVYIPKGLLKSFNFFNNKEFLKKHPNLPKFDIIKVCEEANDVFDLYHDAGYDSYATGNVFINQCIYAFIHQHESNKNVVLNMEQLFRVVEKDIKKPEKNKEKKFIYNIKLKLKEMDLDTIAFIIRKLHSSTTEIKSDNQILVVVFDSYSNSRFKKFLNQNQQHISFTEVIDDSLH</sequence>
<dbReference type="PANTHER" id="PTHR15092">
    <property type="entry name" value="POLY A -SPECIFIC RIBONUCLEASE/TARGET OF EGR1, MEMBER 1"/>
    <property type="match status" value="1"/>
</dbReference>
<dbReference type="InterPro" id="IPR006941">
    <property type="entry name" value="RNase_CAF1"/>
</dbReference>
<dbReference type="Proteomes" id="UP000078046">
    <property type="component" value="Unassembled WGS sequence"/>
</dbReference>
<organism evidence="2 3">
    <name type="scientific">Intoshia linei</name>
    <dbReference type="NCBI Taxonomy" id="1819745"/>
    <lineage>
        <taxon>Eukaryota</taxon>
        <taxon>Metazoa</taxon>
        <taxon>Spiralia</taxon>
        <taxon>Lophotrochozoa</taxon>
        <taxon>Mesozoa</taxon>
        <taxon>Orthonectida</taxon>
        <taxon>Rhopaluridae</taxon>
        <taxon>Intoshia</taxon>
    </lineage>
</organism>
<accession>A0A177ASI8</accession>